<evidence type="ECO:0000256" key="1">
    <source>
        <dbReference type="SAM" id="MobiDB-lite"/>
    </source>
</evidence>
<feature type="region of interest" description="Disordered" evidence="1">
    <location>
        <begin position="35"/>
        <end position="64"/>
    </location>
</feature>
<sequence>MEKITEIEAVEESKRSKNCLLAINISRAEVPLYHVPPSQRLPPQSQPSDELPTVPSVSRSLPSPSNPELLISVVFSQKQSGSANNLFRW</sequence>
<evidence type="ECO:0000313" key="2">
    <source>
        <dbReference type="EMBL" id="CAK9329760.1"/>
    </source>
</evidence>
<name>A0ABP0ZAG7_9ROSI</name>
<dbReference type="Proteomes" id="UP001642487">
    <property type="component" value="Chromosome 9"/>
</dbReference>
<evidence type="ECO:0000313" key="3">
    <source>
        <dbReference type="Proteomes" id="UP001642487"/>
    </source>
</evidence>
<reference evidence="2 3" key="1">
    <citation type="submission" date="2024-03" db="EMBL/GenBank/DDBJ databases">
        <authorList>
            <person name="Gkanogiannis A."/>
            <person name="Becerra Lopez-Lavalle L."/>
        </authorList>
    </citation>
    <scope>NUCLEOTIDE SEQUENCE [LARGE SCALE GENOMIC DNA]</scope>
</reference>
<accession>A0ABP0ZAG7</accession>
<dbReference type="EMBL" id="OZ021743">
    <property type="protein sequence ID" value="CAK9329760.1"/>
    <property type="molecule type" value="Genomic_DNA"/>
</dbReference>
<feature type="compositionally biased region" description="Low complexity" evidence="1">
    <location>
        <begin position="36"/>
        <end position="64"/>
    </location>
</feature>
<proteinExistence type="predicted"/>
<organism evidence="2 3">
    <name type="scientific">Citrullus colocynthis</name>
    <name type="common">colocynth</name>
    <dbReference type="NCBI Taxonomy" id="252529"/>
    <lineage>
        <taxon>Eukaryota</taxon>
        <taxon>Viridiplantae</taxon>
        <taxon>Streptophyta</taxon>
        <taxon>Embryophyta</taxon>
        <taxon>Tracheophyta</taxon>
        <taxon>Spermatophyta</taxon>
        <taxon>Magnoliopsida</taxon>
        <taxon>eudicotyledons</taxon>
        <taxon>Gunneridae</taxon>
        <taxon>Pentapetalae</taxon>
        <taxon>rosids</taxon>
        <taxon>fabids</taxon>
        <taxon>Cucurbitales</taxon>
        <taxon>Cucurbitaceae</taxon>
        <taxon>Benincaseae</taxon>
        <taxon>Citrullus</taxon>
    </lineage>
</organism>
<protein>
    <submittedName>
        <fullName evidence="2">Uncharacterized protein</fullName>
    </submittedName>
</protein>
<gene>
    <name evidence="2" type="ORF">CITCOLO1_LOCUS22239</name>
</gene>
<keyword evidence="3" id="KW-1185">Reference proteome</keyword>